<evidence type="ECO:0000313" key="2">
    <source>
        <dbReference type="EMBL" id="QJW95399.1"/>
    </source>
</evidence>
<evidence type="ECO:0000256" key="1">
    <source>
        <dbReference type="SAM" id="Phobius"/>
    </source>
</evidence>
<organism evidence="2 3">
    <name type="scientific">Frigoriglobus tundricola</name>
    <dbReference type="NCBI Taxonomy" id="2774151"/>
    <lineage>
        <taxon>Bacteria</taxon>
        <taxon>Pseudomonadati</taxon>
        <taxon>Planctomycetota</taxon>
        <taxon>Planctomycetia</taxon>
        <taxon>Gemmatales</taxon>
        <taxon>Gemmataceae</taxon>
        <taxon>Frigoriglobus</taxon>
    </lineage>
</organism>
<keyword evidence="1" id="KW-1133">Transmembrane helix</keyword>
<keyword evidence="1" id="KW-0472">Membrane</keyword>
<gene>
    <name evidence="2" type="ORF">FTUN_2948</name>
</gene>
<accession>A0A6M5YMQ3</accession>
<dbReference type="KEGG" id="ftj:FTUN_2948"/>
<sequence length="50" mass="5745">MWWIIAVFLVIGFLCTLPDIWGFIMLVWLARGGNRQERQKPAPGGESVDR</sequence>
<dbReference type="AlphaFoldDB" id="A0A6M5YMQ3"/>
<dbReference type="RefSeq" id="WP_171471189.1">
    <property type="nucleotide sequence ID" value="NZ_CP053452.2"/>
</dbReference>
<keyword evidence="1" id="KW-0812">Transmembrane</keyword>
<dbReference type="Proteomes" id="UP000503447">
    <property type="component" value="Chromosome"/>
</dbReference>
<keyword evidence="3" id="KW-1185">Reference proteome</keyword>
<name>A0A6M5YMQ3_9BACT</name>
<protein>
    <submittedName>
        <fullName evidence="2">Uncharacterized protein</fullName>
    </submittedName>
</protein>
<dbReference type="EMBL" id="CP053452">
    <property type="protein sequence ID" value="QJW95399.1"/>
    <property type="molecule type" value="Genomic_DNA"/>
</dbReference>
<reference evidence="3" key="1">
    <citation type="submission" date="2020-05" db="EMBL/GenBank/DDBJ databases">
        <title>Frigoriglobus tundricola gen. nov., sp. nov., a psychrotolerant cellulolytic planctomycete of the family Gemmataceae with two divergent copies of 16S rRNA gene.</title>
        <authorList>
            <person name="Kulichevskaya I.S."/>
            <person name="Ivanova A.A."/>
            <person name="Naumoff D.G."/>
            <person name="Beletsky A.V."/>
            <person name="Rijpstra W.I.C."/>
            <person name="Sinninghe Damste J.S."/>
            <person name="Mardanov A.V."/>
            <person name="Ravin N.V."/>
            <person name="Dedysh S.N."/>
        </authorList>
    </citation>
    <scope>NUCLEOTIDE SEQUENCE [LARGE SCALE GENOMIC DNA]</scope>
    <source>
        <strain evidence="3">PL17</strain>
    </source>
</reference>
<evidence type="ECO:0000313" key="3">
    <source>
        <dbReference type="Proteomes" id="UP000503447"/>
    </source>
</evidence>
<feature type="transmembrane region" description="Helical" evidence="1">
    <location>
        <begin position="6"/>
        <end position="30"/>
    </location>
</feature>
<proteinExistence type="predicted"/>